<keyword evidence="6" id="KW-0675">Receptor</keyword>
<feature type="transmembrane region" description="Helical" evidence="10">
    <location>
        <begin position="383"/>
        <end position="407"/>
    </location>
</feature>
<evidence type="ECO:0000256" key="9">
    <source>
        <dbReference type="SAM" id="MobiDB-lite"/>
    </source>
</evidence>
<dbReference type="GO" id="GO:0035025">
    <property type="term" value="P:positive regulation of Rho protein signal transduction"/>
    <property type="evidence" value="ECO:0007669"/>
    <property type="project" value="TreeGrafter"/>
</dbReference>
<sequence length="771" mass="85398">MSVNSSLLPSALSSSFNFYHEAYNCLNTTVGTTHITAFTITSILLLPLYVLVLYLGLQRWRQQRSGTTMSNFDVFTYHMVFIEMISVLGSCLNCWGVHTDQPLVIMVGIYLSAIDIFGQMFFHILTCVERYLAVVHPVTYRSLKEARGIRMRNVIIGCVWLLCFARSVMSVNSSLLPSALSSSFNFYHEAHNCLNTTVGTTHITAFTITSILLLLPLYVLVLYLGLQRWRQQRSGTTMSHSDVFTYHMVCIELISVLGSCLNCWGVHTDQPLMMMVGINLSVINLTGQMFFHILTCVERYLAVVHPVTYRSLKEARGIRMRNVIIGCVWLLCFGGAELVILFSPPSPSPTSSSSSLSSSSSSIWATSDGGRQRSASASDSDFITYHMVVMEMIYSIGSIFYCIGAYVDLRKMMMAASHVVFITYCGQILFHTLTCVEHYLAVIHPITFMHLRKASGGLVRGRTGMTQAEYPRGLDPEQGLVEQARAAGQVVKGRRAEQSSLTCVERYLAVVHPITYMSLKNKGVMSFNSSNASILPSSNSSSSLAAAGCFSYRSTFFIFTAFAVTNILLLLPLCISVFYLGLQRWQKQRSASTTAGASHSDVLTYHMASMEMIGVFGCTFYCCGAYFKVPLLITVGLCLVSVSSNGQIFFHILTCVERHLAVVHPITYMNLRNRGPGDGGKDKEKVDQTKMRAFHTIMAIMGALLLRTGGHLLVLTVHTSSAIQEDVRCGVLVSGVWFCLPTSLVLPLLFLQRAGKLLRCRNNPESDQGSE</sequence>
<feature type="transmembrane region" description="Helical" evidence="10">
    <location>
        <begin position="692"/>
        <end position="710"/>
    </location>
</feature>
<feature type="transmembrane region" description="Helical" evidence="10">
    <location>
        <begin position="323"/>
        <end position="343"/>
    </location>
</feature>
<keyword evidence="8" id="KW-0807">Transducer</keyword>
<keyword evidence="2 10" id="KW-0812">Transmembrane</keyword>
<reference evidence="12 13" key="1">
    <citation type="submission" date="2019-07" db="EMBL/GenBank/DDBJ databases">
        <title>Chromosome genome assembly for large yellow croaker.</title>
        <authorList>
            <person name="Xiao S."/>
        </authorList>
    </citation>
    <scope>NUCLEOTIDE SEQUENCE [LARGE SCALE GENOMIC DNA]</scope>
    <source>
        <strain evidence="12">JMULYC20181020</strain>
        <tissue evidence="12">Muscle</tissue>
    </source>
</reference>
<evidence type="ECO:0000256" key="10">
    <source>
        <dbReference type="SAM" id="Phobius"/>
    </source>
</evidence>
<feature type="transmembrane region" description="Helical" evidence="10">
    <location>
        <begin position="273"/>
        <end position="302"/>
    </location>
</feature>
<feature type="compositionally biased region" description="Low complexity" evidence="9">
    <location>
        <begin position="350"/>
        <end position="362"/>
    </location>
</feature>
<feature type="domain" description="G-protein coupled receptors family 1 profile" evidence="11">
    <location>
        <begin position="46"/>
        <end position="309"/>
    </location>
</feature>
<evidence type="ECO:0000313" key="12">
    <source>
        <dbReference type="EMBL" id="KAE8279329.1"/>
    </source>
</evidence>
<evidence type="ECO:0000256" key="2">
    <source>
        <dbReference type="ARBA" id="ARBA00022692"/>
    </source>
</evidence>
<dbReference type="PANTHER" id="PTHR24232">
    <property type="entry name" value="G-PROTEIN COUPLED RECEPTOR"/>
    <property type="match status" value="1"/>
</dbReference>
<feature type="transmembrane region" description="Helical" evidence="10">
    <location>
        <begin position="613"/>
        <end position="642"/>
    </location>
</feature>
<feature type="transmembrane region" description="Helical" evidence="10">
    <location>
        <begin position="419"/>
        <end position="441"/>
    </location>
</feature>
<dbReference type="EMBL" id="REGW02000023">
    <property type="protein sequence ID" value="KAE8279329.1"/>
    <property type="molecule type" value="Genomic_DNA"/>
</dbReference>
<organism evidence="12 13">
    <name type="scientific">Larimichthys crocea</name>
    <name type="common">Large yellow croaker</name>
    <name type="synonym">Pseudosciaena crocea</name>
    <dbReference type="NCBI Taxonomy" id="215358"/>
    <lineage>
        <taxon>Eukaryota</taxon>
        <taxon>Metazoa</taxon>
        <taxon>Chordata</taxon>
        <taxon>Craniata</taxon>
        <taxon>Vertebrata</taxon>
        <taxon>Euteleostomi</taxon>
        <taxon>Actinopterygii</taxon>
        <taxon>Neopterygii</taxon>
        <taxon>Teleostei</taxon>
        <taxon>Neoteleostei</taxon>
        <taxon>Acanthomorphata</taxon>
        <taxon>Eupercaria</taxon>
        <taxon>Sciaenidae</taxon>
        <taxon>Larimichthys</taxon>
    </lineage>
</organism>
<dbReference type="GO" id="GO:0005886">
    <property type="term" value="C:plasma membrane"/>
    <property type="evidence" value="ECO:0007669"/>
    <property type="project" value="TreeGrafter"/>
</dbReference>
<accession>A0A6G0HJA8</accession>
<feature type="transmembrane region" description="Helical" evidence="10">
    <location>
        <begin position="556"/>
        <end position="582"/>
    </location>
</feature>
<dbReference type="Gene3D" id="1.20.1070.10">
    <property type="entry name" value="Rhodopsin 7-helix transmembrane proteins"/>
    <property type="match status" value="3"/>
</dbReference>
<dbReference type="PANTHER" id="PTHR24232:SF41">
    <property type="entry name" value="LYSOPHOSPHATIDIC ACID RECEPTOR 4"/>
    <property type="match status" value="1"/>
</dbReference>
<feature type="transmembrane region" description="Helical" evidence="10">
    <location>
        <begin position="203"/>
        <end position="226"/>
    </location>
</feature>
<name>A0A6G0HJA8_LARCR</name>
<keyword evidence="5 10" id="KW-0472">Membrane</keyword>
<evidence type="ECO:0000313" key="13">
    <source>
        <dbReference type="Proteomes" id="UP000424527"/>
    </source>
</evidence>
<feature type="transmembrane region" description="Helical" evidence="10">
    <location>
        <begin position="104"/>
        <end position="128"/>
    </location>
</feature>
<evidence type="ECO:0000256" key="6">
    <source>
        <dbReference type="ARBA" id="ARBA00023170"/>
    </source>
</evidence>
<dbReference type="Proteomes" id="UP000424527">
    <property type="component" value="Unassembled WGS sequence"/>
</dbReference>
<dbReference type="PROSITE" id="PS50262">
    <property type="entry name" value="G_PROTEIN_RECEP_F1_2"/>
    <property type="match status" value="1"/>
</dbReference>
<protein>
    <recommendedName>
        <fullName evidence="11">G-protein coupled receptors family 1 profile domain-containing protein</fullName>
    </recommendedName>
</protein>
<dbReference type="GO" id="GO:0070915">
    <property type="term" value="F:lysophosphatidic acid receptor activity"/>
    <property type="evidence" value="ECO:0007669"/>
    <property type="project" value="TreeGrafter"/>
</dbReference>
<comment type="subcellular location">
    <subcellularLocation>
        <location evidence="1">Membrane</location>
        <topology evidence="1">Multi-pass membrane protein</topology>
    </subcellularLocation>
</comment>
<evidence type="ECO:0000256" key="4">
    <source>
        <dbReference type="ARBA" id="ARBA00023040"/>
    </source>
</evidence>
<feature type="transmembrane region" description="Helical" evidence="10">
    <location>
        <begin position="77"/>
        <end position="98"/>
    </location>
</feature>
<evidence type="ECO:0000259" key="11">
    <source>
        <dbReference type="PROSITE" id="PS50262"/>
    </source>
</evidence>
<evidence type="ECO:0000256" key="3">
    <source>
        <dbReference type="ARBA" id="ARBA00022989"/>
    </source>
</evidence>
<keyword evidence="7" id="KW-0325">Glycoprotein</keyword>
<dbReference type="InterPro" id="IPR017452">
    <property type="entry name" value="GPCR_Rhodpsn_7TM"/>
</dbReference>
<keyword evidence="4" id="KW-0297">G-protein coupled receptor</keyword>
<comment type="caution">
    <text evidence="12">The sequence shown here is derived from an EMBL/GenBank/DDBJ whole genome shotgun (WGS) entry which is preliminary data.</text>
</comment>
<feature type="transmembrane region" description="Helical" evidence="10">
    <location>
        <begin position="149"/>
        <end position="169"/>
    </location>
</feature>
<dbReference type="AlphaFoldDB" id="A0A6G0HJA8"/>
<feature type="transmembrane region" description="Helical" evidence="10">
    <location>
        <begin position="730"/>
        <end position="751"/>
    </location>
</feature>
<feature type="transmembrane region" description="Helical" evidence="10">
    <location>
        <begin position="246"/>
        <end position="267"/>
    </location>
</feature>
<feature type="region of interest" description="Disordered" evidence="9">
    <location>
        <begin position="350"/>
        <end position="376"/>
    </location>
</feature>
<keyword evidence="13" id="KW-1185">Reference proteome</keyword>
<evidence type="ECO:0000256" key="5">
    <source>
        <dbReference type="ARBA" id="ARBA00023136"/>
    </source>
</evidence>
<proteinExistence type="predicted"/>
<evidence type="ECO:0000256" key="1">
    <source>
        <dbReference type="ARBA" id="ARBA00004141"/>
    </source>
</evidence>
<feature type="transmembrane region" description="Helical" evidence="10">
    <location>
        <begin position="35"/>
        <end position="57"/>
    </location>
</feature>
<dbReference type="GO" id="GO:0007200">
    <property type="term" value="P:phospholipase C-activating G protein-coupled receptor signaling pathway"/>
    <property type="evidence" value="ECO:0007669"/>
    <property type="project" value="TreeGrafter"/>
</dbReference>
<evidence type="ECO:0000256" key="7">
    <source>
        <dbReference type="ARBA" id="ARBA00023180"/>
    </source>
</evidence>
<evidence type="ECO:0000256" key="8">
    <source>
        <dbReference type="ARBA" id="ARBA00023224"/>
    </source>
</evidence>
<keyword evidence="3 10" id="KW-1133">Transmembrane helix</keyword>
<gene>
    <name evidence="12" type="ORF">D5F01_LYC22916</name>
</gene>